<reference evidence="1 2" key="1">
    <citation type="submission" date="2017-11" db="EMBL/GenBank/DDBJ databases">
        <title>The genome of Rhizophagus clarus HR1 reveals common genetic basis of auxotrophy among arbuscular mycorrhizal fungi.</title>
        <authorList>
            <person name="Kobayashi Y."/>
        </authorList>
    </citation>
    <scope>NUCLEOTIDE SEQUENCE [LARGE SCALE GENOMIC DNA]</scope>
    <source>
        <strain evidence="1 2">HR1</strain>
    </source>
</reference>
<evidence type="ECO:0000313" key="2">
    <source>
        <dbReference type="Proteomes" id="UP000247702"/>
    </source>
</evidence>
<dbReference type="EMBL" id="BEXD01003936">
    <property type="protein sequence ID" value="GBC04253.1"/>
    <property type="molecule type" value="Genomic_DNA"/>
</dbReference>
<accession>A0A2Z6RTV0</accession>
<evidence type="ECO:0000313" key="1">
    <source>
        <dbReference type="EMBL" id="GBC04253.1"/>
    </source>
</evidence>
<name>A0A2Z6RTV0_9GLOM</name>
<comment type="caution">
    <text evidence="1">The sequence shown here is derived from an EMBL/GenBank/DDBJ whole genome shotgun (WGS) entry which is preliminary data.</text>
</comment>
<dbReference type="AlphaFoldDB" id="A0A2Z6RTV0"/>
<sequence length="87" mass="9934">MVPLICQYAEDNISNLFALVAFLSRINMRKSVVNESLLSEAQSQPDFNQSSTRLQTNNIYSRTWAPYFVIVLIPISYTVYPEICEAP</sequence>
<protein>
    <submittedName>
        <fullName evidence="1">Uncharacterized protein</fullName>
    </submittedName>
</protein>
<keyword evidence="2" id="KW-1185">Reference proteome</keyword>
<proteinExistence type="predicted"/>
<organism evidence="1 2">
    <name type="scientific">Rhizophagus clarus</name>
    <dbReference type="NCBI Taxonomy" id="94130"/>
    <lineage>
        <taxon>Eukaryota</taxon>
        <taxon>Fungi</taxon>
        <taxon>Fungi incertae sedis</taxon>
        <taxon>Mucoromycota</taxon>
        <taxon>Glomeromycotina</taxon>
        <taxon>Glomeromycetes</taxon>
        <taxon>Glomerales</taxon>
        <taxon>Glomeraceae</taxon>
        <taxon>Rhizophagus</taxon>
    </lineage>
</organism>
<gene>
    <name evidence="1" type="ORF">RclHR1_05590008</name>
</gene>
<dbReference type="Proteomes" id="UP000247702">
    <property type="component" value="Unassembled WGS sequence"/>
</dbReference>